<dbReference type="OrthoDB" id="68960at2157"/>
<dbReference type="EMBL" id="CP000852">
    <property type="protein sequence ID" value="ABW02653.1"/>
    <property type="molecule type" value="Genomic_DNA"/>
</dbReference>
<reference evidence="2 3" key="1">
    <citation type="submission" date="2007-10" db="EMBL/GenBank/DDBJ databases">
        <title>Complete sequence of Caldivirga maquilingensis IC-167.</title>
        <authorList>
            <consortium name="US DOE Joint Genome Institute"/>
            <person name="Copeland A."/>
            <person name="Lucas S."/>
            <person name="Lapidus A."/>
            <person name="Barry K."/>
            <person name="Glavina del Rio T."/>
            <person name="Dalin E."/>
            <person name="Tice H."/>
            <person name="Pitluck S."/>
            <person name="Saunders E."/>
            <person name="Brettin T."/>
            <person name="Bruce D."/>
            <person name="Detter J.C."/>
            <person name="Han C."/>
            <person name="Schmutz J."/>
            <person name="Larimer F."/>
            <person name="Land M."/>
            <person name="Hauser L."/>
            <person name="Kyrpides N."/>
            <person name="Ivanova N."/>
            <person name="Biddle J.F."/>
            <person name="Zhang Z."/>
            <person name="Fitz-Gibbon S.T."/>
            <person name="Lowe T.M."/>
            <person name="Saltikov C."/>
            <person name="House C.H."/>
            <person name="Richardson P."/>
        </authorList>
    </citation>
    <scope>NUCLEOTIDE SEQUENCE [LARGE SCALE GENOMIC DNA]</scope>
    <source>
        <strain evidence="3">ATCC 700844 / DSM 13496 / JCM 10307 / IC-167</strain>
    </source>
</reference>
<dbReference type="KEGG" id="cma:Cmaq_1836"/>
<evidence type="ECO:0000313" key="3">
    <source>
        <dbReference type="Proteomes" id="UP000001137"/>
    </source>
</evidence>
<keyword evidence="3" id="KW-1185">Reference proteome</keyword>
<dbReference type="eggNOG" id="arCOG05652">
    <property type="taxonomic scope" value="Archaea"/>
</dbReference>
<feature type="transmembrane region" description="Helical" evidence="1">
    <location>
        <begin position="185"/>
        <end position="207"/>
    </location>
</feature>
<organism evidence="2 3">
    <name type="scientific">Caldivirga maquilingensis (strain ATCC 700844 / DSM 13496 / JCM 10307 / IC-167)</name>
    <dbReference type="NCBI Taxonomy" id="397948"/>
    <lineage>
        <taxon>Archaea</taxon>
        <taxon>Thermoproteota</taxon>
        <taxon>Thermoprotei</taxon>
        <taxon>Thermoproteales</taxon>
        <taxon>Thermoproteaceae</taxon>
        <taxon>Caldivirga</taxon>
    </lineage>
</organism>
<accession>A8MB24</accession>
<feature type="transmembrane region" description="Helical" evidence="1">
    <location>
        <begin position="219"/>
        <end position="243"/>
    </location>
</feature>
<dbReference type="InterPro" id="IPR011033">
    <property type="entry name" value="PRC_barrel-like_sf"/>
</dbReference>
<feature type="transmembrane region" description="Helical" evidence="1">
    <location>
        <begin position="263"/>
        <end position="290"/>
    </location>
</feature>
<keyword evidence="1" id="KW-0472">Membrane</keyword>
<dbReference type="STRING" id="397948.Cmaq_1836"/>
<keyword evidence="1" id="KW-1133">Transmembrane helix</keyword>
<protein>
    <recommendedName>
        <fullName evidence="4">PRC-barrel domain-containing protein</fullName>
    </recommendedName>
</protein>
<sequence length="335" mass="37183">MQKNQEPSLILGRQVFTENGWFIGHAYSIYTGQDGKPYILVRSNVIQVPIPIDLVKAIGDIVIVDNSVYPKEAVPMAPGTAARKYAYTVSGRSLGMVYDEYNYEGTVYLRIIGPTGYVAVPVDKVSSIGDVVIINQTDVQPIPLNQLQYYAQQSPQPWSQPISQPIQPTQVKAEEKPSLDKIANYYLYGFFTGIVALIAFISASLVFTISTKTIGNVPLIYVLNVIPVIVIAVASIALSVYSYMIKQSIMRREFKYALRDSKILIIALVIMVLFMLTFLVPALNSLWLTIGSVNTLYASPPILVTIAIYAVMIFMIYMGYVNLTSYVAGFKAIMR</sequence>
<name>A8MB24_CALMQ</name>
<dbReference type="Proteomes" id="UP000001137">
    <property type="component" value="Chromosome"/>
</dbReference>
<evidence type="ECO:0008006" key="4">
    <source>
        <dbReference type="Google" id="ProtNLM"/>
    </source>
</evidence>
<dbReference type="GeneID" id="5709915"/>
<dbReference type="RefSeq" id="WP_012186872.1">
    <property type="nucleotide sequence ID" value="NC_009954.1"/>
</dbReference>
<dbReference type="SUPFAM" id="SSF50346">
    <property type="entry name" value="PRC-barrel domain"/>
    <property type="match status" value="1"/>
</dbReference>
<keyword evidence="1" id="KW-0812">Transmembrane</keyword>
<dbReference type="HOGENOM" id="CLU_827943_0_0_2"/>
<feature type="transmembrane region" description="Helical" evidence="1">
    <location>
        <begin position="302"/>
        <end position="328"/>
    </location>
</feature>
<gene>
    <name evidence="2" type="ordered locus">Cmaq_1836</name>
</gene>
<proteinExistence type="predicted"/>
<evidence type="ECO:0000256" key="1">
    <source>
        <dbReference type="SAM" id="Phobius"/>
    </source>
</evidence>
<dbReference type="AlphaFoldDB" id="A8MB24"/>
<evidence type="ECO:0000313" key="2">
    <source>
        <dbReference type="EMBL" id="ABW02653.1"/>
    </source>
</evidence>